<dbReference type="GO" id="GO:0010181">
    <property type="term" value="F:FMN binding"/>
    <property type="evidence" value="ECO:0007669"/>
    <property type="project" value="InterPro"/>
</dbReference>
<feature type="binding site" evidence="7">
    <location>
        <position position="135"/>
    </location>
    <ligand>
        <name>FMN</name>
        <dbReference type="ChEBI" id="CHEBI:58210"/>
    </ligand>
</feature>
<evidence type="ECO:0000313" key="9">
    <source>
        <dbReference type="EMBL" id="RFC63149.1"/>
    </source>
</evidence>
<dbReference type="GO" id="GO:0009060">
    <property type="term" value="P:aerobic respiration"/>
    <property type="evidence" value="ECO:0007669"/>
    <property type="project" value="TreeGrafter"/>
</dbReference>
<feature type="binding site" evidence="7">
    <location>
        <begin position="310"/>
        <end position="311"/>
    </location>
    <ligand>
        <name>FMN</name>
        <dbReference type="ChEBI" id="CHEBI:58210"/>
    </ligand>
</feature>
<accession>A0A371X1S0</accession>
<evidence type="ECO:0000256" key="2">
    <source>
        <dbReference type="ARBA" id="ARBA00022630"/>
    </source>
</evidence>
<name>A0A371X1S0_9HYPH</name>
<keyword evidence="2 7" id="KW-0285">Flavoprotein</keyword>
<dbReference type="Proteomes" id="UP000264310">
    <property type="component" value="Unassembled WGS sequence"/>
</dbReference>
<feature type="active site" description="Proton acceptor" evidence="6">
    <location>
        <position position="257"/>
    </location>
</feature>
<evidence type="ECO:0000259" key="8">
    <source>
        <dbReference type="PROSITE" id="PS51349"/>
    </source>
</evidence>
<dbReference type="CDD" id="cd02809">
    <property type="entry name" value="alpha_hydroxyacid_oxid_FMN"/>
    <property type="match status" value="1"/>
</dbReference>
<dbReference type="Pfam" id="PF01070">
    <property type="entry name" value="FMN_dh"/>
    <property type="match status" value="1"/>
</dbReference>
<feature type="binding site" evidence="7">
    <location>
        <position position="107"/>
    </location>
    <ligand>
        <name>FMN</name>
        <dbReference type="ChEBI" id="CHEBI:58210"/>
    </ligand>
</feature>
<organism evidence="9 10">
    <name type="scientific">Fulvimarina endophytica</name>
    <dbReference type="NCBI Taxonomy" id="2293836"/>
    <lineage>
        <taxon>Bacteria</taxon>
        <taxon>Pseudomonadati</taxon>
        <taxon>Pseudomonadota</taxon>
        <taxon>Alphaproteobacteria</taxon>
        <taxon>Hyphomicrobiales</taxon>
        <taxon>Aurantimonadaceae</taxon>
        <taxon>Fulvimarina</taxon>
    </lineage>
</organism>
<dbReference type="InterPro" id="IPR000262">
    <property type="entry name" value="FMN-dep_DH"/>
</dbReference>
<evidence type="ECO:0000256" key="6">
    <source>
        <dbReference type="PIRSR" id="PIRSR000138-1"/>
    </source>
</evidence>
<evidence type="ECO:0000256" key="7">
    <source>
        <dbReference type="PIRSR" id="PIRSR000138-2"/>
    </source>
</evidence>
<keyword evidence="4" id="KW-0560">Oxidoreductase</keyword>
<keyword evidence="3 7" id="KW-0288">FMN</keyword>
<dbReference type="InterPro" id="IPR008259">
    <property type="entry name" value="FMN_hydac_DH_AS"/>
</dbReference>
<sequence>MVYGYVAGAVETGASFDTARLAFQNYRFKPRTFVDVSGRDQSVELFGRRWSSPFGIAPLGGAAFVAYRADIRLAEAARTENVPMILSASSLIRLEDVHAANPDAWFQAYLAGDQPRIDRLIDRVAAAGFKTLVVTGDTPILGNREHNIRSGFSMPMKLTPKVVWQSAMAPGWLLGTVGRTYWRHGSPHFENTDAERGPPMMSKLVRNTAKRDELQWKHVEAIRRRWTGNLVIKGIVTASDARIARESGADGVILSNHGGRQLDHTIAPLDSLAEAASEKGAMKVMIDSGLRRGTDVLKAVALGADFVFLGRPFLYAATVGGADGVGHAIGILRTEIDRDLALLGVRRPGDLDQGFVVRTDGRPL</sequence>
<dbReference type="InterPro" id="IPR012133">
    <property type="entry name" value="Alpha-hydoxy_acid_DH_FMN"/>
</dbReference>
<dbReference type="InterPro" id="IPR037396">
    <property type="entry name" value="FMN_HAD"/>
</dbReference>
<dbReference type="PROSITE" id="PS00557">
    <property type="entry name" value="FMN_HYDROXY_ACID_DH_1"/>
    <property type="match status" value="1"/>
</dbReference>
<dbReference type="EMBL" id="QURL01000005">
    <property type="protein sequence ID" value="RFC63149.1"/>
    <property type="molecule type" value="Genomic_DNA"/>
</dbReference>
<dbReference type="AlphaFoldDB" id="A0A371X1S0"/>
<evidence type="ECO:0000256" key="4">
    <source>
        <dbReference type="ARBA" id="ARBA00023002"/>
    </source>
</evidence>
<feature type="binding site" evidence="7">
    <location>
        <position position="87"/>
    </location>
    <ligand>
        <name>FMN</name>
        <dbReference type="ChEBI" id="CHEBI:58210"/>
    </ligand>
</feature>
<reference evidence="9 10" key="1">
    <citation type="submission" date="2018-08" db="EMBL/GenBank/DDBJ databases">
        <title>Fulvimarina sp. 85, whole genome shotgun sequence.</title>
        <authorList>
            <person name="Tuo L."/>
        </authorList>
    </citation>
    <scope>NUCLEOTIDE SEQUENCE [LARGE SCALE GENOMIC DNA]</scope>
    <source>
        <strain evidence="9 10">85</strain>
    </source>
</reference>
<gene>
    <name evidence="9" type="ORF">DYI37_12375</name>
</gene>
<dbReference type="GO" id="GO:0004459">
    <property type="term" value="F:L-lactate dehydrogenase (NAD+) activity"/>
    <property type="evidence" value="ECO:0007669"/>
    <property type="project" value="TreeGrafter"/>
</dbReference>
<dbReference type="PANTHER" id="PTHR10578">
    <property type="entry name" value="S -2-HYDROXY-ACID OXIDASE-RELATED"/>
    <property type="match status" value="1"/>
</dbReference>
<comment type="caution">
    <text evidence="9">The sequence shown here is derived from an EMBL/GenBank/DDBJ whole genome shotgun (WGS) entry which is preliminary data.</text>
</comment>
<feature type="binding site" evidence="7">
    <location>
        <begin position="58"/>
        <end position="60"/>
    </location>
    <ligand>
        <name>FMN</name>
        <dbReference type="ChEBI" id="CHEBI:58210"/>
    </ligand>
</feature>
<dbReference type="PIRSF" id="PIRSF000138">
    <property type="entry name" value="Al-hdrx_acd_dh"/>
    <property type="match status" value="1"/>
</dbReference>
<protein>
    <submittedName>
        <fullName evidence="9">Alpha-hydroxy-acid oxidizing protein</fullName>
    </submittedName>
</protein>
<feature type="binding site" evidence="7">
    <location>
        <begin position="287"/>
        <end position="291"/>
    </location>
    <ligand>
        <name>FMN</name>
        <dbReference type="ChEBI" id="CHEBI:58210"/>
    </ligand>
</feature>
<dbReference type="Gene3D" id="3.20.20.70">
    <property type="entry name" value="Aldolase class I"/>
    <property type="match status" value="1"/>
</dbReference>
<dbReference type="OrthoDB" id="9770452at2"/>
<proteinExistence type="inferred from homology"/>
<dbReference type="InterPro" id="IPR013785">
    <property type="entry name" value="Aldolase_TIM"/>
</dbReference>
<comment type="similarity">
    <text evidence="5">Belongs to the FMN-dependent alpha-hydroxy acid dehydrogenase family.</text>
</comment>
<feature type="binding site" evidence="7">
    <location>
        <position position="144"/>
    </location>
    <ligand>
        <name>glyoxylate</name>
        <dbReference type="ChEBI" id="CHEBI:36655"/>
    </ligand>
</feature>
<evidence type="ECO:0000256" key="1">
    <source>
        <dbReference type="ARBA" id="ARBA00001917"/>
    </source>
</evidence>
<feature type="binding site" evidence="7">
    <location>
        <position position="260"/>
    </location>
    <ligand>
        <name>glyoxylate</name>
        <dbReference type="ChEBI" id="CHEBI:36655"/>
    </ligand>
</feature>
<evidence type="ECO:0000313" key="10">
    <source>
        <dbReference type="Proteomes" id="UP000264310"/>
    </source>
</evidence>
<feature type="binding site" evidence="7">
    <location>
        <position position="5"/>
    </location>
    <ligand>
        <name>glyoxylate</name>
        <dbReference type="ChEBI" id="CHEBI:36655"/>
    </ligand>
</feature>
<keyword evidence="10" id="KW-1185">Reference proteome</keyword>
<dbReference type="PANTHER" id="PTHR10578:SF107">
    <property type="entry name" value="2-HYDROXYACID OXIDASE 1"/>
    <property type="match status" value="1"/>
</dbReference>
<feature type="binding site" evidence="7">
    <location>
        <position position="109"/>
    </location>
    <ligand>
        <name>glyoxylate</name>
        <dbReference type="ChEBI" id="CHEBI:36655"/>
    </ligand>
</feature>
<feature type="binding site" evidence="7">
    <location>
        <position position="233"/>
    </location>
    <ligand>
        <name>FMN</name>
        <dbReference type="ChEBI" id="CHEBI:58210"/>
    </ligand>
</feature>
<dbReference type="PROSITE" id="PS51349">
    <property type="entry name" value="FMN_HYDROXY_ACID_DH_2"/>
    <property type="match status" value="1"/>
</dbReference>
<dbReference type="SUPFAM" id="SSF51395">
    <property type="entry name" value="FMN-linked oxidoreductases"/>
    <property type="match status" value="1"/>
</dbReference>
<evidence type="ECO:0000256" key="5">
    <source>
        <dbReference type="ARBA" id="ARBA00024042"/>
    </source>
</evidence>
<feature type="binding site" evidence="7">
    <location>
        <position position="257"/>
    </location>
    <ligand>
        <name>glyoxylate</name>
        <dbReference type="ChEBI" id="CHEBI:36655"/>
    </ligand>
</feature>
<feature type="domain" description="FMN hydroxy acid dehydrogenase" evidence="8">
    <location>
        <begin position="1"/>
        <end position="361"/>
    </location>
</feature>
<dbReference type="GO" id="GO:0005886">
    <property type="term" value="C:plasma membrane"/>
    <property type="evidence" value="ECO:0007669"/>
    <property type="project" value="TreeGrafter"/>
</dbReference>
<evidence type="ECO:0000256" key="3">
    <source>
        <dbReference type="ARBA" id="ARBA00022643"/>
    </source>
</evidence>
<feature type="binding site" evidence="7">
    <location>
        <position position="255"/>
    </location>
    <ligand>
        <name>FMN</name>
        <dbReference type="ChEBI" id="CHEBI:58210"/>
    </ligand>
</feature>
<comment type="cofactor">
    <cofactor evidence="1">
        <name>FMN</name>
        <dbReference type="ChEBI" id="CHEBI:58210"/>
    </cofactor>
</comment>